<dbReference type="EMBL" id="PNOT02000225">
    <property type="protein sequence ID" value="TSE07063.1"/>
    <property type="molecule type" value="Genomic_DNA"/>
</dbReference>
<evidence type="ECO:0000313" key="3">
    <source>
        <dbReference type="EMBL" id="TSE07063.1"/>
    </source>
</evidence>
<protein>
    <recommendedName>
        <fullName evidence="2">PNPLA domain-containing protein</fullName>
    </recommendedName>
</protein>
<organism evidence="3 4">
    <name type="scientific">Mesorhizobium intechi</name>
    <dbReference type="NCBI Taxonomy" id="537601"/>
    <lineage>
        <taxon>Bacteria</taxon>
        <taxon>Pseudomonadati</taxon>
        <taxon>Pseudomonadota</taxon>
        <taxon>Alphaproteobacteria</taxon>
        <taxon>Hyphomicrobiales</taxon>
        <taxon>Phyllobacteriaceae</taxon>
        <taxon>Mesorhizobium</taxon>
    </lineage>
</organism>
<dbReference type="AlphaFoldDB" id="A0A8T9ANF2"/>
<dbReference type="InterPro" id="IPR016035">
    <property type="entry name" value="Acyl_Trfase/lysoPLipase"/>
</dbReference>
<accession>A0A8T9ANF2</accession>
<dbReference type="Proteomes" id="UP000235507">
    <property type="component" value="Unassembled WGS sequence"/>
</dbReference>
<keyword evidence="1" id="KW-0443">Lipid metabolism</keyword>
<dbReference type="GO" id="GO:0006629">
    <property type="term" value="P:lipid metabolic process"/>
    <property type="evidence" value="ECO:0007669"/>
    <property type="project" value="UniProtKB-KW"/>
</dbReference>
<comment type="caution">
    <text evidence="3">The sequence shown here is derived from an EMBL/GenBank/DDBJ whole genome shotgun (WGS) entry which is preliminary data.</text>
</comment>
<name>A0A8T9ANF2_9HYPH</name>
<keyword evidence="4" id="KW-1185">Reference proteome</keyword>
<reference evidence="3" key="1">
    <citation type="submission" date="2019-07" db="EMBL/GenBank/DDBJ databases">
        <title>Mesorhizobum intechiensis sp. nov. isolated from nodules of Lotus tenuis growing in lowlands of the Flooding Pampa, Argentina.</title>
        <authorList>
            <person name="Estrella M.J."/>
            <person name="Torres Tejerizo G.A."/>
            <person name="Cumpa Velazquez L.M."/>
            <person name="Fontana F."/>
            <person name="Hansen L."/>
            <person name="Pistorio M."/>
            <person name="Sannazzaro A.I."/>
        </authorList>
    </citation>
    <scope>NUCLEOTIDE SEQUENCE</scope>
    <source>
        <strain evidence="3">BD68</strain>
    </source>
</reference>
<dbReference type="Pfam" id="PF01734">
    <property type="entry name" value="Patatin"/>
    <property type="match status" value="1"/>
</dbReference>
<proteinExistence type="predicted"/>
<evidence type="ECO:0000256" key="1">
    <source>
        <dbReference type="ARBA" id="ARBA00023098"/>
    </source>
</evidence>
<evidence type="ECO:0000313" key="4">
    <source>
        <dbReference type="Proteomes" id="UP000235507"/>
    </source>
</evidence>
<feature type="domain" description="PNPLA" evidence="2">
    <location>
        <begin position="36"/>
        <end position="176"/>
    </location>
</feature>
<dbReference type="SUPFAM" id="SSF52151">
    <property type="entry name" value="FabD/lysophospholipase-like"/>
    <property type="match status" value="1"/>
</dbReference>
<gene>
    <name evidence="3" type="ORF">C1D09_019645</name>
</gene>
<evidence type="ECO:0000259" key="2">
    <source>
        <dbReference type="Pfam" id="PF01734"/>
    </source>
</evidence>
<sequence>MHIQTGIETDRTAATGAGRAMDDRRSVDIVVASDAHGAFVWGVLDRLLDQPDLCFGNITASGFGAMEAAVLAYGVALGGQRGARTALTNFWRRVSHASMVMADRASPLRSILEHTIEIAEIRKKTCPVKLSILASNARTDAVKVFPSDELSIDIILAAATVPFLFPAVEIDGDTYWGDGDSSFLPSLKSAEPGAQLVIAGKPSRSMPPCSDHCVAAIPGASNLGRTQTIFDSAHRAGATMFLRPWTDWGELTAMRDRGRKKVEDWLMADHFLAGDRFGVEKKGRYV</sequence>
<dbReference type="Gene3D" id="3.40.1090.10">
    <property type="entry name" value="Cytosolic phospholipase A2 catalytic domain"/>
    <property type="match status" value="1"/>
</dbReference>
<dbReference type="RefSeq" id="WP_167514682.1">
    <property type="nucleotide sequence ID" value="NZ_PNOT02000225.1"/>
</dbReference>
<dbReference type="InterPro" id="IPR002641">
    <property type="entry name" value="PNPLA_dom"/>
</dbReference>